<name>A0A1M7V1J8_9ACTN</name>
<protein>
    <submittedName>
        <fullName evidence="2">Uncharacterized protein</fullName>
    </submittedName>
</protein>
<sequence length="82" mass="8682">MLIAHAVLVVALTTFFFVALLATPPEDGANIGAGLIALPLLPLGLPWAWPAMSDVYQFDGLSPFLWSLVTFGPAWPHPADPG</sequence>
<dbReference type="AlphaFoldDB" id="A0A1M7V1J8"/>
<keyword evidence="1" id="KW-1133">Transmembrane helix</keyword>
<dbReference type="Proteomes" id="UP000184428">
    <property type="component" value="Unassembled WGS sequence"/>
</dbReference>
<evidence type="ECO:0000256" key="1">
    <source>
        <dbReference type="SAM" id="Phobius"/>
    </source>
</evidence>
<feature type="transmembrane region" description="Helical" evidence="1">
    <location>
        <begin position="31"/>
        <end position="49"/>
    </location>
</feature>
<dbReference type="EMBL" id="FRDM01000109">
    <property type="protein sequence ID" value="SHN89084.1"/>
    <property type="molecule type" value="Genomic_DNA"/>
</dbReference>
<keyword evidence="1" id="KW-0812">Transmembrane</keyword>
<proteinExistence type="predicted"/>
<evidence type="ECO:0000313" key="2">
    <source>
        <dbReference type="EMBL" id="SHN89084.1"/>
    </source>
</evidence>
<evidence type="ECO:0000313" key="3">
    <source>
        <dbReference type="Proteomes" id="UP000184428"/>
    </source>
</evidence>
<gene>
    <name evidence="2" type="ORF">SAMN05660350_05079</name>
</gene>
<reference evidence="2 3" key="1">
    <citation type="submission" date="2016-12" db="EMBL/GenBank/DDBJ databases">
        <authorList>
            <person name="Song W.-J."/>
            <person name="Kurnit D.M."/>
        </authorList>
    </citation>
    <scope>NUCLEOTIDE SEQUENCE [LARGE SCALE GENOMIC DNA]</scope>
    <source>
        <strain evidence="2 3">DSM 43162</strain>
    </source>
</reference>
<keyword evidence="1" id="KW-0472">Membrane</keyword>
<accession>A0A1M7V1J8</accession>
<organism evidence="2 3">
    <name type="scientific">Geodermatophilus obscurus</name>
    <dbReference type="NCBI Taxonomy" id="1861"/>
    <lineage>
        <taxon>Bacteria</taxon>
        <taxon>Bacillati</taxon>
        <taxon>Actinomycetota</taxon>
        <taxon>Actinomycetes</taxon>
        <taxon>Geodermatophilales</taxon>
        <taxon>Geodermatophilaceae</taxon>
        <taxon>Geodermatophilus</taxon>
    </lineage>
</organism>